<accession>A0ABR7THR9</accession>
<dbReference type="Pfam" id="PF16407">
    <property type="entry name" value="PKD_2"/>
    <property type="match status" value="1"/>
</dbReference>
<dbReference type="Proteomes" id="UP000659124">
    <property type="component" value="Unassembled WGS sequence"/>
</dbReference>
<sequence length="558" mass="61986">MKKIKLLSGMFLIAAAVSSCYKDKGNYEYKELNEVSLKGLEARYERDQDDSLNIRVELSGTQYADDSKFSYAWELARNIISTEKDLKLKVNLSIGEHLGRFVVTDKSNGAKTYFRFSLRVASSTAGDLLVVLSNYNGAAELSYKRLDKEGNFAVNYYQQRFGQSLGTNPRQIAINYVYVKNQIPFTDVATQGSVQVLTAEGLKILDKHAMGPKDGLDYITAASFTNLLPPYPAPDVSGYKPEYVSYQQDMWNHNPYGGINQSGRQNLISGGALYFNVMDGFTRKMSVNQKADNNGYLAPAMCYASIVNAQQTSPTLKMRGYDVSSYLLLFDNTNGKFLYSNYGSRPLTILDKDNKEYMPSYPGYKMIYASHTSTPNKCVAILHNGSKTKLVYLTVPGTATQQTTMPFAVLGEVEVSNSLINQDSRFYMMRYAPYLLFSSGSRVYRYNVQGIQTGAVPGDVIADLGSMGYSNDATIKAFTVSRTEQNLLMAISRYGATTSGDGPLRGDVIKMLFNNATISLKFDQKYESVSGNPVDIQIKYQTHLRDGVNANGVLVDKI</sequence>
<evidence type="ECO:0000313" key="2">
    <source>
        <dbReference type="Proteomes" id="UP000659124"/>
    </source>
</evidence>
<evidence type="ECO:0000313" key="1">
    <source>
        <dbReference type="EMBL" id="MBC9930050.1"/>
    </source>
</evidence>
<gene>
    <name evidence="1" type="ORF">ICL07_06655</name>
</gene>
<dbReference type="EMBL" id="JACVFC010000001">
    <property type="protein sequence ID" value="MBC9930050.1"/>
    <property type="molecule type" value="Genomic_DNA"/>
</dbReference>
<organism evidence="1 2">
    <name type="scientific">Chitinophaga qingshengii</name>
    <dbReference type="NCBI Taxonomy" id="1569794"/>
    <lineage>
        <taxon>Bacteria</taxon>
        <taxon>Pseudomonadati</taxon>
        <taxon>Bacteroidota</taxon>
        <taxon>Chitinophagia</taxon>
        <taxon>Chitinophagales</taxon>
        <taxon>Chitinophagaceae</taxon>
        <taxon>Chitinophaga</taxon>
    </lineage>
</organism>
<dbReference type="InterPro" id="IPR032183">
    <property type="entry name" value="PKD-like"/>
</dbReference>
<evidence type="ECO:0008006" key="3">
    <source>
        <dbReference type="Google" id="ProtNLM"/>
    </source>
</evidence>
<proteinExistence type="predicted"/>
<comment type="caution">
    <text evidence="1">The sequence shown here is derived from an EMBL/GenBank/DDBJ whole genome shotgun (WGS) entry which is preliminary data.</text>
</comment>
<dbReference type="RefSeq" id="WP_188087136.1">
    <property type="nucleotide sequence ID" value="NZ_JACVFC010000001.1"/>
</dbReference>
<reference evidence="1 2" key="1">
    <citation type="submission" date="2020-09" db="EMBL/GenBank/DDBJ databases">
        <title>Genome sequences of type strains of Chitinophaga qingshengii and Chitinophaga varians.</title>
        <authorList>
            <person name="Kittiwongwattana C."/>
        </authorList>
    </citation>
    <scope>NUCLEOTIDE SEQUENCE [LARGE SCALE GENOMIC DNA]</scope>
    <source>
        <strain evidence="1 2">JCM 30026</strain>
    </source>
</reference>
<name>A0ABR7THR9_9BACT</name>
<dbReference type="PROSITE" id="PS51257">
    <property type="entry name" value="PROKAR_LIPOPROTEIN"/>
    <property type="match status" value="1"/>
</dbReference>
<keyword evidence="2" id="KW-1185">Reference proteome</keyword>
<protein>
    <recommendedName>
        <fullName evidence="3">PKD-like family protein</fullName>
    </recommendedName>
</protein>